<dbReference type="SMART" id="SM00343">
    <property type="entry name" value="ZnF_C2HC"/>
    <property type="match status" value="1"/>
</dbReference>
<dbReference type="Pfam" id="PF14223">
    <property type="entry name" value="Retrotran_gag_2"/>
    <property type="match status" value="1"/>
</dbReference>
<keyword evidence="1" id="KW-0862">Zinc</keyword>
<comment type="caution">
    <text evidence="4">The sequence shown here is derived from an EMBL/GenBank/DDBJ whole genome shotgun (WGS) entry which is preliminary data.</text>
</comment>
<reference evidence="4 5" key="1">
    <citation type="journal article" date="2018" name="Front. Plant Sci.">
        <title>Red Clover (Trifolium pratense) and Zigzag Clover (T. medium) - A Picture of Genomic Similarities and Differences.</title>
        <authorList>
            <person name="Dluhosova J."/>
            <person name="Istvanek J."/>
            <person name="Nedelnik J."/>
            <person name="Repkova J."/>
        </authorList>
    </citation>
    <scope>NUCLEOTIDE SEQUENCE [LARGE SCALE GENOMIC DNA]</scope>
    <source>
        <strain evidence="5">cv. 10/8</strain>
        <tissue evidence="4">Leaf</tissue>
    </source>
</reference>
<evidence type="ECO:0000256" key="2">
    <source>
        <dbReference type="SAM" id="MobiDB-lite"/>
    </source>
</evidence>
<keyword evidence="4" id="KW-0723">Serine/threonine-protein kinase</keyword>
<dbReference type="EMBL" id="LXQA010166957">
    <property type="protein sequence ID" value="MCI28629.1"/>
    <property type="molecule type" value="Genomic_DNA"/>
</dbReference>
<name>A0A392QXC5_9FABA</name>
<dbReference type="PROSITE" id="PS50158">
    <property type="entry name" value="ZF_CCHC"/>
    <property type="match status" value="1"/>
</dbReference>
<protein>
    <submittedName>
        <fullName evidence="4">Serine/threonine protein kinase SRPK1</fullName>
    </submittedName>
</protein>
<keyword evidence="1" id="KW-0863">Zinc-finger</keyword>
<dbReference type="GO" id="GO:0004674">
    <property type="term" value="F:protein serine/threonine kinase activity"/>
    <property type="evidence" value="ECO:0007669"/>
    <property type="project" value="UniProtKB-KW"/>
</dbReference>
<feature type="compositionally biased region" description="Low complexity" evidence="2">
    <location>
        <begin position="125"/>
        <end position="138"/>
    </location>
</feature>
<keyword evidence="1" id="KW-0479">Metal-binding</keyword>
<accession>A0A392QXC5</accession>
<dbReference type="Proteomes" id="UP000265520">
    <property type="component" value="Unassembled WGS sequence"/>
</dbReference>
<keyword evidence="4" id="KW-0808">Transferase</keyword>
<dbReference type="SUPFAM" id="SSF57756">
    <property type="entry name" value="Retrovirus zinc finger-like domains"/>
    <property type="match status" value="1"/>
</dbReference>
<evidence type="ECO:0000313" key="4">
    <source>
        <dbReference type="EMBL" id="MCI28629.1"/>
    </source>
</evidence>
<feature type="region of interest" description="Disordered" evidence="2">
    <location>
        <begin position="122"/>
        <end position="141"/>
    </location>
</feature>
<dbReference type="InterPro" id="IPR036875">
    <property type="entry name" value="Znf_CCHC_sf"/>
</dbReference>
<feature type="non-terminal residue" evidence="4">
    <location>
        <position position="168"/>
    </location>
</feature>
<evidence type="ECO:0000256" key="1">
    <source>
        <dbReference type="PROSITE-ProRule" id="PRU00047"/>
    </source>
</evidence>
<dbReference type="GO" id="GO:0003676">
    <property type="term" value="F:nucleic acid binding"/>
    <property type="evidence" value="ECO:0007669"/>
    <property type="project" value="InterPro"/>
</dbReference>
<dbReference type="GO" id="GO:0008270">
    <property type="term" value="F:zinc ion binding"/>
    <property type="evidence" value="ECO:0007669"/>
    <property type="project" value="UniProtKB-KW"/>
</dbReference>
<keyword evidence="5" id="KW-1185">Reference proteome</keyword>
<evidence type="ECO:0000259" key="3">
    <source>
        <dbReference type="PROSITE" id="PS50158"/>
    </source>
</evidence>
<proteinExistence type="predicted"/>
<dbReference type="AlphaFoldDB" id="A0A392QXC5"/>
<sequence>RFQTLVSGLQVLKKSYTVPDHVRKILRSLPVKWRPKVNAFQEAKVLKDVTLKSLISSLKSHEMELQADEPDKKTNYVALSSTKILSKALKAKEVELREKAVEDGSDKEMTLMTRRFQQWVRKNKNLSNRSGGSKSSGSIDKKEKQLRCYNCNKVGHFIADCPKSSLKD</sequence>
<dbReference type="InterPro" id="IPR001878">
    <property type="entry name" value="Znf_CCHC"/>
</dbReference>
<feature type="non-terminal residue" evidence="4">
    <location>
        <position position="1"/>
    </location>
</feature>
<dbReference type="Pfam" id="PF00098">
    <property type="entry name" value="zf-CCHC"/>
    <property type="match status" value="1"/>
</dbReference>
<feature type="domain" description="CCHC-type" evidence="3">
    <location>
        <begin position="147"/>
        <end position="163"/>
    </location>
</feature>
<organism evidence="4 5">
    <name type="scientific">Trifolium medium</name>
    <dbReference type="NCBI Taxonomy" id="97028"/>
    <lineage>
        <taxon>Eukaryota</taxon>
        <taxon>Viridiplantae</taxon>
        <taxon>Streptophyta</taxon>
        <taxon>Embryophyta</taxon>
        <taxon>Tracheophyta</taxon>
        <taxon>Spermatophyta</taxon>
        <taxon>Magnoliopsida</taxon>
        <taxon>eudicotyledons</taxon>
        <taxon>Gunneridae</taxon>
        <taxon>Pentapetalae</taxon>
        <taxon>rosids</taxon>
        <taxon>fabids</taxon>
        <taxon>Fabales</taxon>
        <taxon>Fabaceae</taxon>
        <taxon>Papilionoideae</taxon>
        <taxon>50 kb inversion clade</taxon>
        <taxon>NPAAA clade</taxon>
        <taxon>Hologalegina</taxon>
        <taxon>IRL clade</taxon>
        <taxon>Trifolieae</taxon>
        <taxon>Trifolium</taxon>
    </lineage>
</organism>
<evidence type="ECO:0000313" key="5">
    <source>
        <dbReference type="Proteomes" id="UP000265520"/>
    </source>
</evidence>
<dbReference type="Gene3D" id="4.10.60.10">
    <property type="entry name" value="Zinc finger, CCHC-type"/>
    <property type="match status" value="1"/>
</dbReference>
<keyword evidence="4" id="KW-0418">Kinase</keyword>